<evidence type="ECO:0000256" key="5">
    <source>
        <dbReference type="ARBA" id="ARBA00022989"/>
    </source>
</evidence>
<reference evidence="9 10" key="1">
    <citation type="submission" date="2007-04" db="EMBL/GenBank/DDBJ databases">
        <authorList>
            <person name="Fulton L."/>
            <person name="Clifton S."/>
            <person name="Fulton B."/>
            <person name="Xu J."/>
            <person name="Minx P."/>
            <person name="Pepin K.H."/>
            <person name="Johnson M."/>
            <person name="Thiruvilangam P."/>
            <person name="Bhonagiri V."/>
            <person name="Nash W.E."/>
            <person name="Mardis E.R."/>
            <person name="Wilson R.K."/>
        </authorList>
    </citation>
    <scope>NUCLEOTIDE SEQUENCE [LARGE SCALE GENOMIC DNA]</scope>
    <source>
        <strain evidence="9 10">ATCC 29149</strain>
    </source>
</reference>
<dbReference type="PANTHER" id="PTHR43744">
    <property type="entry name" value="ABC TRANSPORTER PERMEASE PROTEIN MG189-RELATED-RELATED"/>
    <property type="match status" value="1"/>
</dbReference>
<dbReference type="AlphaFoldDB" id="A7B576"/>
<evidence type="ECO:0000256" key="6">
    <source>
        <dbReference type="ARBA" id="ARBA00023136"/>
    </source>
</evidence>
<reference evidence="9 10" key="2">
    <citation type="submission" date="2007-06" db="EMBL/GenBank/DDBJ databases">
        <title>Draft genome sequence of Ruminococcus gnavus (ATCC 29149).</title>
        <authorList>
            <person name="Sudarsanam P."/>
            <person name="Ley R."/>
            <person name="Guruge J."/>
            <person name="Turnbaugh P.J."/>
            <person name="Mahowald M."/>
            <person name="Liep D."/>
            <person name="Gordon J."/>
        </authorList>
    </citation>
    <scope>NUCLEOTIDE SEQUENCE [LARGE SCALE GENOMIC DNA]</scope>
    <source>
        <strain evidence="9 10">ATCC 29149</strain>
    </source>
</reference>
<dbReference type="PANTHER" id="PTHR43744:SF9">
    <property type="entry name" value="POLYGALACTURONAN_RHAMNOGALACTURONAN TRANSPORT SYSTEM PERMEASE PROTEIN YTCP"/>
    <property type="match status" value="1"/>
</dbReference>
<dbReference type="InterPro" id="IPR000515">
    <property type="entry name" value="MetI-like"/>
</dbReference>
<dbReference type="GeneID" id="57433638"/>
<comment type="subcellular location">
    <subcellularLocation>
        <location evidence="1 7">Cell membrane</location>
        <topology evidence="1 7">Multi-pass membrane protein</topology>
    </subcellularLocation>
</comment>
<dbReference type="InterPro" id="IPR035906">
    <property type="entry name" value="MetI-like_sf"/>
</dbReference>
<protein>
    <submittedName>
        <fullName evidence="9">Protein LplC</fullName>
    </submittedName>
</protein>
<comment type="similarity">
    <text evidence="7">Belongs to the binding-protein-dependent transport system permease family.</text>
</comment>
<evidence type="ECO:0000256" key="4">
    <source>
        <dbReference type="ARBA" id="ARBA00022692"/>
    </source>
</evidence>
<feature type="transmembrane region" description="Helical" evidence="7">
    <location>
        <begin position="276"/>
        <end position="293"/>
    </location>
</feature>
<feature type="domain" description="ABC transmembrane type-1" evidence="8">
    <location>
        <begin position="89"/>
        <end position="293"/>
    </location>
</feature>
<dbReference type="PROSITE" id="PS50928">
    <property type="entry name" value="ABC_TM1"/>
    <property type="match status" value="1"/>
</dbReference>
<evidence type="ECO:0000256" key="1">
    <source>
        <dbReference type="ARBA" id="ARBA00004651"/>
    </source>
</evidence>
<feature type="transmembrane region" description="Helical" evidence="7">
    <location>
        <begin position="28"/>
        <end position="50"/>
    </location>
</feature>
<feature type="transmembrane region" description="Helical" evidence="7">
    <location>
        <begin position="157"/>
        <end position="177"/>
    </location>
</feature>
<dbReference type="GO" id="GO:0005886">
    <property type="term" value="C:plasma membrane"/>
    <property type="evidence" value="ECO:0007669"/>
    <property type="project" value="UniProtKB-SubCell"/>
</dbReference>
<comment type="caution">
    <text evidence="9">The sequence shown here is derived from an EMBL/GenBank/DDBJ whole genome shotgun (WGS) entry which is preliminary data.</text>
</comment>
<evidence type="ECO:0000259" key="8">
    <source>
        <dbReference type="PROSITE" id="PS50928"/>
    </source>
</evidence>
<keyword evidence="4 7" id="KW-0812">Transmembrane</keyword>
<evidence type="ECO:0000256" key="3">
    <source>
        <dbReference type="ARBA" id="ARBA00022475"/>
    </source>
</evidence>
<dbReference type="CDD" id="cd06261">
    <property type="entry name" value="TM_PBP2"/>
    <property type="match status" value="1"/>
</dbReference>
<accession>A7B576</accession>
<evidence type="ECO:0000256" key="7">
    <source>
        <dbReference type="RuleBase" id="RU363032"/>
    </source>
</evidence>
<name>A7B576_MEDG7</name>
<keyword evidence="3" id="KW-1003">Cell membrane</keyword>
<dbReference type="Proteomes" id="UP000004410">
    <property type="component" value="Unassembled WGS sequence"/>
</dbReference>
<organism evidence="9 10">
    <name type="scientific">Mediterraneibacter gnavus (strain ATCC 29149 / DSM 114966 / JCM 6515 / VPI C7-9)</name>
    <name type="common">Ruminococcus gnavus</name>
    <dbReference type="NCBI Taxonomy" id="411470"/>
    <lineage>
        <taxon>Bacteria</taxon>
        <taxon>Bacillati</taxon>
        <taxon>Bacillota</taxon>
        <taxon>Clostridia</taxon>
        <taxon>Lachnospirales</taxon>
        <taxon>Lachnospiraceae</taxon>
        <taxon>Mediterraneibacter</taxon>
    </lineage>
</organism>
<feature type="transmembrane region" description="Helical" evidence="7">
    <location>
        <begin position="124"/>
        <end position="145"/>
    </location>
</feature>
<dbReference type="PaxDb" id="411470-RUMGNA_02713"/>
<proteinExistence type="inferred from homology"/>
<keyword evidence="5 7" id="KW-1133">Transmembrane helix</keyword>
<feature type="transmembrane region" description="Helical" evidence="7">
    <location>
        <begin position="198"/>
        <end position="220"/>
    </location>
</feature>
<dbReference type="RefSeq" id="WP_004843664.1">
    <property type="nucleotide sequence ID" value="NZ_AAYG02000020.1"/>
</dbReference>
<sequence length="308" mass="34474">MAKMKASVKNGMQGRKIKRSPADQAVQVLIYLFIASFALITLLPFLYVIAGSFATEKELTERAFFIIPHTISLNAYKYIFANGETIRGLLNSVFVTVVGVAINMFLSCTLAYPLSRNYFKGRNFFINMVIVTMLFTGGMVPTYILVANVLNLRDSFWALWLPGAINPFNMIIIKNYFQGLPMELEESARLDGCNDLQIFMKIILPLSKPVLASVSLFYAVTHWNSYFNAMMYISDSKKEVIQIVLRRIIFMTSSVATQSGMDFGAFGTPPEQSVKMATTVVATIPILIIYPFIQKYFTKGVMVGAVKG</sequence>
<evidence type="ECO:0000313" key="9">
    <source>
        <dbReference type="EMBL" id="EDN77099.1"/>
    </source>
</evidence>
<dbReference type="SUPFAM" id="SSF161098">
    <property type="entry name" value="MetI-like"/>
    <property type="match status" value="1"/>
</dbReference>
<keyword evidence="6 7" id="KW-0472">Membrane</keyword>
<feature type="transmembrane region" description="Helical" evidence="7">
    <location>
        <begin position="93"/>
        <end position="112"/>
    </location>
</feature>
<dbReference type="EMBL" id="AAYG02000020">
    <property type="protein sequence ID" value="EDN77099.1"/>
    <property type="molecule type" value="Genomic_DNA"/>
</dbReference>
<evidence type="ECO:0000256" key="2">
    <source>
        <dbReference type="ARBA" id="ARBA00022448"/>
    </source>
</evidence>
<dbReference type="GO" id="GO:0055085">
    <property type="term" value="P:transmembrane transport"/>
    <property type="evidence" value="ECO:0007669"/>
    <property type="project" value="InterPro"/>
</dbReference>
<evidence type="ECO:0000313" key="10">
    <source>
        <dbReference type="Proteomes" id="UP000004410"/>
    </source>
</evidence>
<dbReference type="Pfam" id="PF00528">
    <property type="entry name" value="BPD_transp_1"/>
    <property type="match status" value="1"/>
</dbReference>
<dbReference type="eggNOG" id="COG0395">
    <property type="taxonomic scope" value="Bacteria"/>
</dbReference>
<dbReference type="Gene3D" id="1.10.3720.10">
    <property type="entry name" value="MetI-like"/>
    <property type="match status" value="1"/>
</dbReference>
<keyword evidence="2 7" id="KW-0813">Transport</keyword>
<gene>
    <name evidence="9" type="primary">lplC</name>
    <name evidence="9" type="ORF">RUMGNA_02713</name>
</gene>